<dbReference type="EMBL" id="CYZV01000048">
    <property type="protein sequence ID" value="CUO75496.1"/>
    <property type="molecule type" value="Genomic_DNA"/>
</dbReference>
<proteinExistence type="predicted"/>
<dbReference type="Pfam" id="PF13451">
    <property type="entry name" value="zf_Tbcl"/>
    <property type="match status" value="1"/>
</dbReference>
<dbReference type="RefSeq" id="WP_055277813.1">
    <property type="nucleotide sequence ID" value="NZ_CYZV01000048.1"/>
</dbReference>
<evidence type="ECO:0000313" key="3">
    <source>
        <dbReference type="Proteomes" id="UP000095558"/>
    </source>
</evidence>
<dbReference type="Proteomes" id="UP000095558">
    <property type="component" value="Unassembled WGS sequence"/>
</dbReference>
<name>A0A174HPP6_9CLOT</name>
<reference evidence="2 3" key="1">
    <citation type="submission" date="2015-09" db="EMBL/GenBank/DDBJ databases">
        <authorList>
            <consortium name="Pathogen Informatics"/>
        </authorList>
    </citation>
    <scope>NUCLEOTIDE SEQUENCE [LARGE SCALE GENOMIC DNA]</scope>
    <source>
        <strain evidence="2 3">2789STDY5834855</strain>
    </source>
</reference>
<evidence type="ECO:0000259" key="1">
    <source>
        <dbReference type="Pfam" id="PF13451"/>
    </source>
</evidence>
<evidence type="ECO:0000313" key="2">
    <source>
        <dbReference type="EMBL" id="CUO75496.1"/>
    </source>
</evidence>
<dbReference type="OrthoDB" id="5505402at2"/>
<sequence>MRDKKIVCKDCKKEFIFILGEQEFYKSKGYKEPVRCKECRITKKERFNKNK</sequence>
<feature type="domain" description="Probable zinc-binding" evidence="1">
    <location>
        <begin position="2"/>
        <end position="47"/>
    </location>
</feature>
<accession>A0A174HPP6</accession>
<dbReference type="AlphaFoldDB" id="A0A174HPP6"/>
<gene>
    <name evidence="2" type="ORF">ERS852470_03269</name>
</gene>
<organism evidence="2 3">
    <name type="scientific">Clostridium disporicum</name>
    <dbReference type="NCBI Taxonomy" id="84024"/>
    <lineage>
        <taxon>Bacteria</taxon>
        <taxon>Bacillati</taxon>
        <taxon>Bacillota</taxon>
        <taxon>Clostridia</taxon>
        <taxon>Eubacteriales</taxon>
        <taxon>Clostridiaceae</taxon>
        <taxon>Clostridium</taxon>
    </lineage>
</organism>
<protein>
    <submittedName>
        <fullName evidence="2">Putative zinc-binding domain-containing protein</fullName>
    </submittedName>
</protein>
<dbReference type="InterPro" id="IPR025306">
    <property type="entry name" value="Zn-bnd_dom_prob"/>
</dbReference>